<evidence type="ECO:0000313" key="16">
    <source>
        <dbReference type="Proteomes" id="UP000194977"/>
    </source>
</evidence>
<dbReference type="InterPro" id="IPR051085">
    <property type="entry name" value="MB_O-acyltransferase"/>
</dbReference>
<dbReference type="Pfam" id="PF03062">
    <property type="entry name" value="MBOAT"/>
    <property type="match status" value="1"/>
</dbReference>
<keyword evidence="11" id="KW-0997">Cell inner membrane</keyword>
<dbReference type="EMBL" id="NARP01000016">
    <property type="protein sequence ID" value="OTP99503.1"/>
    <property type="molecule type" value="Genomic_DNA"/>
</dbReference>
<dbReference type="PANTHER" id="PTHR13285:SF23">
    <property type="entry name" value="TEICHOIC ACID D-ALANYLTRANSFERASE"/>
    <property type="match status" value="1"/>
</dbReference>
<evidence type="ECO:0000256" key="10">
    <source>
        <dbReference type="ARBA" id="ARBA00023315"/>
    </source>
</evidence>
<keyword evidence="9 11" id="KW-0472">Membrane</keyword>
<evidence type="ECO:0000256" key="11">
    <source>
        <dbReference type="PIRNR" id="PIRNR016636"/>
    </source>
</evidence>
<organism evidence="13 16">
    <name type="scientific">Gilliamella apicola</name>
    <dbReference type="NCBI Taxonomy" id="1196095"/>
    <lineage>
        <taxon>Bacteria</taxon>
        <taxon>Pseudomonadati</taxon>
        <taxon>Pseudomonadota</taxon>
        <taxon>Gammaproteobacteria</taxon>
        <taxon>Orbales</taxon>
        <taxon>Orbaceae</taxon>
        <taxon>Gilliamella</taxon>
    </lineage>
</organism>
<evidence type="ECO:0000313" key="13">
    <source>
        <dbReference type="EMBL" id="OTP99503.1"/>
    </source>
</evidence>
<dbReference type="GO" id="GO:0042121">
    <property type="term" value="P:alginic acid biosynthetic process"/>
    <property type="evidence" value="ECO:0007669"/>
    <property type="project" value="UniProtKB-UniRule"/>
</dbReference>
<comment type="caution">
    <text evidence="13">The sequence shown here is derived from an EMBL/GenBank/DDBJ whole genome shotgun (WGS) entry which is preliminary data.</text>
</comment>
<evidence type="ECO:0000256" key="4">
    <source>
        <dbReference type="ARBA" id="ARBA00022475"/>
    </source>
</evidence>
<dbReference type="PIRSF" id="PIRSF500217">
    <property type="entry name" value="AlgI"/>
    <property type="match status" value="1"/>
</dbReference>
<evidence type="ECO:0000256" key="7">
    <source>
        <dbReference type="ARBA" id="ARBA00022841"/>
    </source>
</evidence>
<proteinExistence type="inferred from homology"/>
<dbReference type="RefSeq" id="WP_086300956.1">
    <property type="nucleotide sequence ID" value="NZ_JBHZLC010000010.1"/>
</dbReference>
<feature type="transmembrane region" description="Helical" evidence="12">
    <location>
        <begin position="76"/>
        <end position="94"/>
    </location>
</feature>
<dbReference type="InterPro" id="IPR024194">
    <property type="entry name" value="Ac/AlaTfrase_AlgI/DltB"/>
</dbReference>
<feature type="transmembrane region" description="Helical" evidence="12">
    <location>
        <begin position="106"/>
        <end position="129"/>
    </location>
</feature>
<dbReference type="Proteomes" id="UP000194977">
    <property type="component" value="Unassembled WGS sequence"/>
</dbReference>
<dbReference type="Proteomes" id="UP000194800">
    <property type="component" value="Unassembled WGS sequence"/>
</dbReference>
<keyword evidence="5 11" id="KW-0808">Transferase</keyword>
<feature type="transmembrane region" description="Helical" evidence="12">
    <location>
        <begin position="149"/>
        <end position="168"/>
    </location>
</feature>
<evidence type="ECO:0000256" key="9">
    <source>
        <dbReference type="ARBA" id="ARBA00023136"/>
    </source>
</evidence>
<name>A0A242NHG3_9GAMM</name>
<dbReference type="OrthoDB" id="139172at2"/>
<evidence type="ECO:0000256" key="5">
    <source>
        <dbReference type="ARBA" id="ARBA00022679"/>
    </source>
</evidence>
<dbReference type="GO" id="GO:0016746">
    <property type="term" value="F:acyltransferase activity"/>
    <property type="evidence" value="ECO:0007669"/>
    <property type="project" value="UniProtKB-KW"/>
</dbReference>
<dbReference type="EC" id="2.3.1.-" evidence="11"/>
<evidence type="ECO:0000256" key="1">
    <source>
        <dbReference type="ARBA" id="ARBA00004651"/>
    </source>
</evidence>
<sequence length="466" mass="54296">MSYLSIEFGLIFIVFFALYWRYRLFPKLQNKLLLVSSYLIVASFSLQFALILFIYTCVIYFFSIMIAQSDENDNRWLIWALCLSIANLSLFKYFDFFRYELQALFNFLHIPIALPVVTVLIPIGISFYTLHSVSYIVSVKKSELPVAKFWDFALFLSFFPSVIAGPVNRAKDFLPQITTRHPRKILQPFRAFTLIILSVIKVYCLGGIISENWVTPIFANPLEFSVIDLLVGLYGYSIQIYLNFSGYTDLVTGMALLLGFRLPTNFNFPYLACNLREFWSRWHISLSHWIRDYIYIPLGGNRKGFVRTQINVMLAMLLSGLWHGAGINFIIWGACHGFGIMMLNISERYFGRGWITERSPTLARFLTWHYVCFSWLFFNCESLPDALDYLTALTHNFLIEPKYTVTLLSIYLVFFIYPILKNIPDWFTLLISRINLIYLPIIFISVLWLTIYIAPSGVPNFIYANF</sequence>
<keyword evidence="6 11" id="KW-0812">Transmembrane</keyword>
<evidence type="ECO:0000313" key="15">
    <source>
        <dbReference type="Proteomes" id="UP000194800"/>
    </source>
</evidence>
<protein>
    <recommendedName>
        <fullName evidence="11">Probable alginate O-acetylase</fullName>
        <ecNumber evidence="11">2.3.1.-</ecNumber>
    </recommendedName>
</protein>
<comment type="similarity">
    <text evidence="3 11">Belongs to the membrane-bound acyltransferase family.</text>
</comment>
<gene>
    <name evidence="14" type="ORF">B6C91_02445</name>
    <name evidence="13" type="ORF">B6D08_07420</name>
</gene>
<keyword evidence="15" id="KW-1185">Reference proteome</keyword>
<dbReference type="UniPathway" id="UPA00286"/>
<dbReference type="AlphaFoldDB" id="A0A242NHG3"/>
<comment type="subcellular location">
    <subcellularLocation>
        <location evidence="11">Cell inner membrane</location>
    </subcellularLocation>
    <subcellularLocation>
        <location evidence="1">Cell membrane</location>
        <topology evidence="1">Multi-pass membrane protein</topology>
    </subcellularLocation>
</comment>
<keyword evidence="8 12" id="KW-1133">Transmembrane helix</keyword>
<evidence type="ECO:0000256" key="3">
    <source>
        <dbReference type="ARBA" id="ARBA00010323"/>
    </source>
</evidence>
<dbReference type="PANTHER" id="PTHR13285">
    <property type="entry name" value="ACYLTRANSFERASE"/>
    <property type="match status" value="1"/>
</dbReference>
<feature type="transmembrane region" description="Helical" evidence="12">
    <location>
        <begin position="34"/>
        <end position="64"/>
    </location>
</feature>
<dbReference type="InterPro" id="IPR028362">
    <property type="entry name" value="AlgI"/>
</dbReference>
<accession>A0A242NHG3</accession>
<dbReference type="InterPro" id="IPR004299">
    <property type="entry name" value="MBOAT_fam"/>
</dbReference>
<feature type="transmembrane region" description="Helical" evidence="12">
    <location>
        <begin position="189"/>
        <end position="209"/>
    </location>
</feature>
<evidence type="ECO:0000256" key="12">
    <source>
        <dbReference type="SAM" id="Phobius"/>
    </source>
</evidence>
<keyword evidence="7 11" id="KW-0016">Alginate biosynthesis</keyword>
<evidence type="ECO:0000256" key="6">
    <source>
        <dbReference type="ARBA" id="ARBA00022692"/>
    </source>
</evidence>
<feature type="transmembrane region" description="Helical" evidence="12">
    <location>
        <begin position="435"/>
        <end position="454"/>
    </location>
</feature>
<keyword evidence="10 11" id="KW-0012">Acyltransferase</keyword>
<dbReference type="EMBL" id="NART01000006">
    <property type="protein sequence ID" value="OTQ11374.1"/>
    <property type="molecule type" value="Genomic_DNA"/>
</dbReference>
<evidence type="ECO:0000256" key="8">
    <source>
        <dbReference type="ARBA" id="ARBA00022989"/>
    </source>
</evidence>
<feature type="transmembrane region" description="Helical" evidence="12">
    <location>
        <begin position="321"/>
        <end position="340"/>
    </location>
</feature>
<feature type="transmembrane region" description="Helical" evidence="12">
    <location>
        <begin position="6"/>
        <end position="22"/>
    </location>
</feature>
<dbReference type="GO" id="GO:0005886">
    <property type="term" value="C:plasma membrane"/>
    <property type="evidence" value="ECO:0007669"/>
    <property type="project" value="UniProtKB-SubCell"/>
</dbReference>
<evidence type="ECO:0000313" key="14">
    <source>
        <dbReference type="EMBL" id="OTQ11374.1"/>
    </source>
</evidence>
<evidence type="ECO:0000256" key="2">
    <source>
        <dbReference type="ARBA" id="ARBA00005182"/>
    </source>
</evidence>
<dbReference type="PIRSF" id="PIRSF016636">
    <property type="entry name" value="AlgI_DltB"/>
    <property type="match status" value="1"/>
</dbReference>
<comment type="pathway">
    <text evidence="2 11">Glycan biosynthesis; alginate biosynthesis.</text>
</comment>
<reference evidence="15 16" key="1">
    <citation type="submission" date="2017-03" db="EMBL/GenBank/DDBJ databases">
        <title>Comparative genomics of honeybee gut symbionts reveal geographically distinct and subgroup specific antibiotic resistance.</title>
        <authorList>
            <person name="Ludvigsen J."/>
            <person name="Porcellato D."/>
            <person name="Labee-Lund T.M."/>
            <person name="Amdam G.V."/>
            <person name="Rudi K."/>
        </authorList>
    </citation>
    <scope>NUCLEOTIDE SEQUENCE [LARGE SCALE GENOMIC DNA]</scope>
    <source>
        <strain evidence="13 16">A-7-12</strain>
        <strain evidence="14 15">A-9-12</strain>
    </source>
</reference>
<keyword evidence="4 11" id="KW-1003">Cell membrane</keyword>
<feature type="transmembrane region" description="Helical" evidence="12">
    <location>
        <begin position="403"/>
        <end position="423"/>
    </location>
</feature>